<protein>
    <recommendedName>
        <fullName evidence="5">Secreted protein</fullName>
    </recommendedName>
</protein>
<organism evidence="3 4">
    <name type="scientific">Heterodermia speciosa</name>
    <dbReference type="NCBI Taxonomy" id="116794"/>
    <lineage>
        <taxon>Eukaryota</taxon>
        <taxon>Fungi</taxon>
        <taxon>Dikarya</taxon>
        <taxon>Ascomycota</taxon>
        <taxon>Pezizomycotina</taxon>
        <taxon>Lecanoromycetes</taxon>
        <taxon>OSLEUM clade</taxon>
        <taxon>Lecanoromycetidae</taxon>
        <taxon>Caliciales</taxon>
        <taxon>Physciaceae</taxon>
        <taxon>Heterodermia</taxon>
    </lineage>
</organism>
<evidence type="ECO:0000313" key="3">
    <source>
        <dbReference type="EMBL" id="CAF9940661.1"/>
    </source>
</evidence>
<feature type="signal peptide" evidence="2">
    <location>
        <begin position="1"/>
        <end position="21"/>
    </location>
</feature>
<evidence type="ECO:0000313" key="4">
    <source>
        <dbReference type="Proteomes" id="UP000664521"/>
    </source>
</evidence>
<feature type="compositionally biased region" description="Basic and acidic residues" evidence="1">
    <location>
        <begin position="48"/>
        <end position="58"/>
    </location>
</feature>
<dbReference type="AlphaFoldDB" id="A0A8H3J4M9"/>
<feature type="chain" id="PRO_5034962845" description="Secreted protein" evidence="2">
    <location>
        <begin position="22"/>
        <end position="58"/>
    </location>
</feature>
<reference evidence="3" key="1">
    <citation type="submission" date="2021-03" db="EMBL/GenBank/DDBJ databases">
        <authorList>
            <person name="Tagirdzhanova G."/>
        </authorList>
    </citation>
    <scope>NUCLEOTIDE SEQUENCE</scope>
</reference>
<keyword evidence="2" id="KW-0732">Signal</keyword>
<dbReference type="Proteomes" id="UP000664521">
    <property type="component" value="Unassembled WGS sequence"/>
</dbReference>
<sequence length="58" mass="6139">MHLSTSTLILSLMMLLTTTLALPVSQPADATSLTPAIDADESVGNSWNREKPGNAVEK</sequence>
<proteinExistence type="predicted"/>
<gene>
    <name evidence="3" type="ORF">HETSPECPRED_002478</name>
</gene>
<evidence type="ECO:0000256" key="1">
    <source>
        <dbReference type="SAM" id="MobiDB-lite"/>
    </source>
</evidence>
<feature type="region of interest" description="Disordered" evidence="1">
    <location>
        <begin position="33"/>
        <end position="58"/>
    </location>
</feature>
<comment type="caution">
    <text evidence="3">The sequence shown here is derived from an EMBL/GenBank/DDBJ whole genome shotgun (WGS) entry which is preliminary data.</text>
</comment>
<name>A0A8H3J4M9_9LECA</name>
<dbReference type="EMBL" id="CAJPDS010000159">
    <property type="protein sequence ID" value="CAF9940661.1"/>
    <property type="molecule type" value="Genomic_DNA"/>
</dbReference>
<evidence type="ECO:0008006" key="5">
    <source>
        <dbReference type="Google" id="ProtNLM"/>
    </source>
</evidence>
<accession>A0A8H3J4M9</accession>
<evidence type="ECO:0000256" key="2">
    <source>
        <dbReference type="SAM" id="SignalP"/>
    </source>
</evidence>
<keyword evidence="4" id="KW-1185">Reference proteome</keyword>